<dbReference type="SUPFAM" id="SSF55957">
    <property type="entry name" value="Phosphoglucomutase, C-terminal domain"/>
    <property type="match status" value="1"/>
</dbReference>
<dbReference type="GO" id="GO:0004615">
    <property type="term" value="F:phosphomannomutase activity"/>
    <property type="evidence" value="ECO:0007669"/>
    <property type="project" value="TreeGrafter"/>
</dbReference>
<dbReference type="EMBL" id="SJPR01000004">
    <property type="protein sequence ID" value="TWT96042.1"/>
    <property type="molecule type" value="Genomic_DNA"/>
</dbReference>
<accession>A0A5C6A7Q6</accession>
<dbReference type="Pfam" id="PF02880">
    <property type="entry name" value="PGM_PMM_III"/>
    <property type="match status" value="1"/>
</dbReference>
<dbReference type="EC" id="5.4.2.10" evidence="12"/>
<gene>
    <name evidence="12" type="primary">glmM</name>
    <name evidence="12" type="ORF">Pla108_31240</name>
</gene>
<evidence type="ECO:0000259" key="10">
    <source>
        <dbReference type="Pfam" id="PF02879"/>
    </source>
</evidence>
<comment type="similarity">
    <text evidence="2 7">Belongs to the phosphohexose mutase family.</text>
</comment>
<evidence type="ECO:0000256" key="2">
    <source>
        <dbReference type="ARBA" id="ARBA00010231"/>
    </source>
</evidence>
<evidence type="ECO:0000256" key="1">
    <source>
        <dbReference type="ARBA" id="ARBA00001946"/>
    </source>
</evidence>
<dbReference type="GO" id="GO:0006048">
    <property type="term" value="P:UDP-N-acetylglucosamine biosynthetic process"/>
    <property type="evidence" value="ECO:0007669"/>
    <property type="project" value="TreeGrafter"/>
</dbReference>
<dbReference type="InterPro" id="IPR005843">
    <property type="entry name" value="A-D-PHexomutase_C"/>
</dbReference>
<dbReference type="OrthoDB" id="9806956at2"/>
<reference evidence="12 13" key="1">
    <citation type="submission" date="2019-02" db="EMBL/GenBank/DDBJ databases">
        <title>Deep-cultivation of Planctomycetes and their phenomic and genomic characterization uncovers novel biology.</title>
        <authorList>
            <person name="Wiegand S."/>
            <person name="Jogler M."/>
            <person name="Boedeker C."/>
            <person name="Pinto D."/>
            <person name="Vollmers J."/>
            <person name="Rivas-Marin E."/>
            <person name="Kohn T."/>
            <person name="Peeters S.H."/>
            <person name="Heuer A."/>
            <person name="Rast P."/>
            <person name="Oberbeckmann S."/>
            <person name="Bunk B."/>
            <person name="Jeske O."/>
            <person name="Meyerdierks A."/>
            <person name="Storesund J.E."/>
            <person name="Kallscheuer N."/>
            <person name="Luecker S."/>
            <person name="Lage O.M."/>
            <person name="Pohl T."/>
            <person name="Merkel B.J."/>
            <person name="Hornburger P."/>
            <person name="Mueller R.-W."/>
            <person name="Bruemmer F."/>
            <person name="Labrenz M."/>
            <person name="Spormann A.M."/>
            <person name="Op Den Camp H."/>
            <person name="Overmann J."/>
            <person name="Amann R."/>
            <person name="Jetten M.S.M."/>
            <person name="Mascher T."/>
            <person name="Medema M.H."/>
            <person name="Devos D.P."/>
            <person name="Kaster A.-K."/>
            <person name="Ovreas L."/>
            <person name="Rohde M."/>
            <person name="Galperin M.Y."/>
            <person name="Jogler C."/>
        </authorList>
    </citation>
    <scope>NUCLEOTIDE SEQUENCE [LARGE SCALE GENOMIC DNA]</scope>
    <source>
        <strain evidence="12 13">Pla108</strain>
    </source>
</reference>
<name>A0A5C6A7Q6_9BACT</name>
<dbReference type="GO" id="GO:0005975">
    <property type="term" value="P:carbohydrate metabolic process"/>
    <property type="evidence" value="ECO:0007669"/>
    <property type="project" value="InterPro"/>
</dbReference>
<evidence type="ECO:0000256" key="7">
    <source>
        <dbReference type="RuleBase" id="RU004326"/>
    </source>
</evidence>
<keyword evidence="4 7" id="KW-0479">Metal-binding</keyword>
<sequence length="447" mass="46889">MSQPIISVSGLRGVIGESLTPDVAARYVAAFAGSLPPGKVLVTRDGRATGPMVADAVRAAIAAAGRTPLDAGVAATPTAGVLVRSEGCVGGVQISASHNPAEYNGLKLFGDDGRIIPAPRGEEVKRRYIEGPIPWAPHSEVGVAETLADSTSEHLRLVLAIVDVERIRGRRFRVLLDANHGSGAVLGRQLLEELSCDVTVLGEAPTGLFQHLPEPTETNLTGVAGRGAAGGFDAVFCQDPDADRLAIIDAAGRYLGEELTLALCVEHQLRQTPGPIVSNCSSSRVTQDLAERHGVPFHRSAVGEANVVDAMLANGAVLGGEGAGGVIHPSVVLVRDSFVGMAMVLDAMASRGKTLAELADELPRYAIHKTKATLDPAQLAATLERMEKHFADATVDKMDGLRLDWPAERKWLLVRASNTEPIVRLIAEAPERPAAVAVCEEASSLIG</sequence>
<feature type="domain" description="Alpha-D-phosphohexomutase C-terminal" evidence="8">
    <location>
        <begin position="393"/>
        <end position="441"/>
    </location>
</feature>
<dbReference type="GO" id="GO:0008966">
    <property type="term" value="F:phosphoglucosamine mutase activity"/>
    <property type="evidence" value="ECO:0007669"/>
    <property type="project" value="UniProtKB-EC"/>
</dbReference>
<dbReference type="PROSITE" id="PS00710">
    <property type="entry name" value="PGM_PMM"/>
    <property type="match status" value="1"/>
</dbReference>
<dbReference type="Pfam" id="PF00408">
    <property type="entry name" value="PGM_PMM_IV"/>
    <property type="match status" value="1"/>
</dbReference>
<evidence type="ECO:0000259" key="9">
    <source>
        <dbReference type="Pfam" id="PF02878"/>
    </source>
</evidence>
<dbReference type="GO" id="GO:0009252">
    <property type="term" value="P:peptidoglycan biosynthetic process"/>
    <property type="evidence" value="ECO:0007669"/>
    <property type="project" value="TreeGrafter"/>
</dbReference>
<evidence type="ECO:0000259" key="11">
    <source>
        <dbReference type="Pfam" id="PF02880"/>
    </source>
</evidence>
<dbReference type="Pfam" id="PF02878">
    <property type="entry name" value="PGM_PMM_I"/>
    <property type="match status" value="1"/>
</dbReference>
<dbReference type="AlphaFoldDB" id="A0A5C6A7Q6"/>
<feature type="domain" description="Alpha-D-phosphohexomutase alpha/beta/alpha" evidence="11">
    <location>
        <begin position="260"/>
        <end position="364"/>
    </location>
</feature>
<dbReference type="PANTHER" id="PTHR42946:SF1">
    <property type="entry name" value="PHOSPHOGLUCOMUTASE (ALPHA-D-GLUCOSE-1,6-BISPHOSPHATE-DEPENDENT)"/>
    <property type="match status" value="1"/>
</dbReference>
<dbReference type="PANTHER" id="PTHR42946">
    <property type="entry name" value="PHOSPHOHEXOSE MUTASE"/>
    <property type="match status" value="1"/>
</dbReference>
<evidence type="ECO:0000256" key="4">
    <source>
        <dbReference type="ARBA" id="ARBA00022723"/>
    </source>
</evidence>
<comment type="cofactor">
    <cofactor evidence="1">
        <name>Mg(2+)</name>
        <dbReference type="ChEBI" id="CHEBI:18420"/>
    </cofactor>
</comment>
<dbReference type="InterPro" id="IPR005844">
    <property type="entry name" value="A-D-PHexomutase_a/b/a-I"/>
</dbReference>
<keyword evidence="3" id="KW-0597">Phosphoprotein</keyword>
<dbReference type="Gene3D" id="3.30.310.50">
    <property type="entry name" value="Alpha-D-phosphohexomutase, C-terminal domain"/>
    <property type="match status" value="1"/>
</dbReference>
<evidence type="ECO:0000256" key="5">
    <source>
        <dbReference type="ARBA" id="ARBA00022842"/>
    </source>
</evidence>
<dbReference type="GO" id="GO:0005829">
    <property type="term" value="C:cytosol"/>
    <property type="evidence" value="ECO:0007669"/>
    <property type="project" value="TreeGrafter"/>
</dbReference>
<dbReference type="Pfam" id="PF02879">
    <property type="entry name" value="PGM_PMM_II"/>
    <property type="match status" value="1"/>
</dbReference>
<dbReference type="InterPro" id="IPR036900">
    <property type="entry name" value="A-D-PHexomutase_C_sf"/>
</dbReference>
<dbReference type="InterPro" id="IPR005841">
    <property type="entry name" value="Alpha-D-phosphohexomutase_SF"/>
</dbReference>
<dbReference type="InterPro" id="IPR016055">
    <property type="entry name" value="A-D-PHexomutase_a/b/a-I/II/III"/>
</dbReference>
<evidence type="ECO:0000313" key="12">
    <source>
        <dbReference type="EMBL" id="TWT96042.1"/>
    </source>
</evidence>
<keyword evidence="6 12" id="KW-0413">Isomerase</keyword>
<dbReference type="RefSeq" id="WP_146445835.1">
    <property type="nucleotide sequence ID" value="NZ_SJPR01000004.1"/>
</dbReference>
<dbReference type="InterPro" id="IPR005846">
    <property type="entry name" value="A-D-PHexomutase_a/b/a-III"/>
</dbReference>
<protein>
    <submittedName>
        <fullName evidence="12">Phosphoglucosamine mutase</fullName>
        <ecNumber evidence="12">5.4.2.10</ecNumber>
    </submittedName>
</protein>
<keyword evidence="13" id="KW-1185">Reference proteome</keyword>
<feature type="domain" description="Alpha-D-phosphohexomutase alpha/beta/alpha" evidence="10">
    <location>
        <begin position="153"/>
        <end position="252"/>
    </location>
</feature>
<dbReference type="GO" id="GO:0000287">
    <property type="term" value="F:magnesium ion binding"/>
    <property type="evidence" value="ECO:0007669"/>
    <property type="project" value="InterPro"/>
</dbReference>
<dbReference type="SUPFAM" id="SSF53738">
    <property type="entry name" value="Phosphoglucomutase, first 3 domains"/>
    <property type="match status" value="3"/>
</dbReference>
<evidence type="ECO:0000313" key="13">
    <source>
        <dbReference type="Proteomes" id="UP000317421"/>
    </source>
</evidence>
<dbReference type="Gene3D" id="3.40.120.10">
    <property type="entry name" value="Alpha-D-Glucose-1,6-Bisphosphate, subunit A, domain 3"/>
    <property type="match status" value="3"/>
</dbReference>
<keyword evidence="5 7" id="KW-0460">Magnesium</keyword>
<evidence type="ECO:0000259" key="8">
    <source>
        <dbReference type="Pfam" id="PF00408"/>
    </source>
</evidence>
<dbReference type="InterPro" id="IPR016066">
    <property type="entry name" value="A-D-PHexomutase_CS"/>
</dbReference>
<feature type="domain" description="Alpha-D-phosphohexomutase alpha/beta/alpha" evidence="9">
    <location>
        <begin position="9"/>
        <end position="128"/>
    </location>
</feature>
<dbReference type="InterPro" id="IPR050060">
    <property type="entry name" value="Phosphoglucosamine_mutase"/>
</dbReference>
<dbReference type="InterPro" id="IPR005845">
    <property type="entry name" value="A-D-PHexomutase_a/b/a-II"/>
</dbReference>
<evidence type="ECO:0000256" key="6">
    <source>
        <dbReference type="ARBA" id="ARBA00023235"/>
    </source>
</evidence>
<organism evidence="12 13">
    <name type="scientific">Botrimarina colliarenosi</name>
    <dbReference type="NCBI Taxonomy" id="2528001"/>
    <lineage>
        <taxon>Bacteria</taxon>
        <taxon>Pseudomonadati</taxon>
        <taxon>Planctomycetota</taxon>
        <taxon>Planctomycetia</taxon>
        <taxon>Pirellulales</taxon>
        <taxon>Lacipirellulaceae</taxon>
        <taxon>Botrimarina</taxon>
    </lineage>
</organism>
<proteinExistence type="inferred from homology"/>
<comment type="caution">
    <text evidence="12">The sequence shown here is derived from an EMBL/GenBank/DDBJ whole genome shotgun (WGS) entry which is preliminary data.</text>
</comment>
<dbReference type="Proteomes" id="UP000317421">
    <property type="component" value="Unassembled WGS sequence"/>
</dbReference>
<evidence type="ECO:0000256" key="3">
    <source>
        <dbReference type="ARBA" id="ARBA00022553"/>
    </source>
</evidence>
<dbReference type="PRINTS" id="PR00509">
    <property type="entry name" value="PGMPMM"/>
</dbReference>